<dbReference type="AlphaFoldDB" id="A0AAV0KPB8"/>
<keyword evidence="3" id="KW-1185">Reference proteome</keyword>
<gene>
    <name evidence="1" type="ORF">LITE_LOCUS19575</name>
    <name evidence="2" type="ORF">LITE_LOCUS19623</name>
</gene>
<evidence type="ECO:0000313" key="3">
    <source>
        <dbReference type="Proteomes" id="UP001154282"/>
    </source>
</evidence>
<organism evidence="1 3">
    <name type="scientific">Linum tenue</name>
    <dbReference type="NCBI Taxonomy" id="586396"/>
    <lineage>
        <taxon>Eukaryota</taxon>
        <taxon>Viridiplantae</taxon>
        <taxon>Streptophyta</taxon>
        <taxon>Embryophyta</taxon>
        <taxon>Tracheophyta</taxon>
        <taxon>Spermatophyta</taxon>
        <taxon>Magnoliopsida</taxon>
        <taxon>eudicotyledons</taxon>
        <taxon>Gunneridae</taxon>
        <taxon>Pentapetalae</taxon>
        <taxon>rosids</taxon>
        <taxon>fabids</taxon>
        <taxon>Malpighiales</taxon>
        <taxon>Linaceae</taxon>
        <taxon>Linum</taxon>
    </lineage>
</organism>
<protein>
    <submittedName>
        <fullName evidence="1">Uncharacterized protein</fullName>
    </submittedName>
</protein>
<accession>A0AAV0KPB8</accession>
<comment type="caution">
    <text evidence="1">The sequence shown here is derived from an EMBL/GenBank/DDBJ whole genome shotgun (WGS) entry which is preliminary data.</text>
</comment>
<name>A0AAV0KPB8_9ROSI</name>
<dbReference type="Proteomes" id="UP001154282">
    <property type="component" value="Unassembled WGS sequence"/>
</dbReference>
<sequence length="74" mass="8369">MGYIGSCVLARRWERNKLVVRYSSSSSGHGSIFQCSHLKTRVHSRDKIRTFEMCQMPPMMSSGSEQIQTTTNVG</sequence>
<evidence type="ECO:0000313" key="2">
    <source>
        <dbReference type="EMBL" id="CAI0423718.1"/>
    </source>
</evidence>
<feature type="non-terminal residue" evidence="1">
    <location>
        <position position="74"/>
    </location>
</feature>
<reference evidence="1" key="1">
    <citation type="submission" date="2022-08" db="EMBL/GenBank/DDBJ databases">
        <authorList>
            <person name="Gutierrez-Valencia J."/>
        </authorList>
    </citation>
    <scope>NUCLEOTIDE SEQUENCE</scope>
</reference>
<dbReference type="EMBL" id="CAMGYJ010000005">
    <property type="protein sequence ID" value="CAI0423718.1"/>
    <property type="molecule type" value="Genomic_DNA"/>
</dbReference>
<proteinExistence type="predicted"/>
<evidence type="ECO:0000313" key="1">
    <source>
        <dbReference type="EMBL" id="CAI0423588.1"/>
    </source>
</evidence>
<dbReference type="EMBL" id="CAMGYJ010000005">
    <property type="protein sequence ID" value="CAI0423588.1"/>
    <property type="molecule type" value="Genomic_DNA"/>
</dbReference>